<dbReference type="AlphaFoldDB" id="A0AAD5R0X9"/>
<organism evidence="1 2">
    <name type="scientific">Parelaphostrongylus tenuis</name>
    <name type="common">Meningeal worm</name>
    <dbReference type="NCBI Taxonomy" id="148309"/>
    <lineage>
        <taxon>Eukaryota</taxon>
        <taxon>Metazoa</taxon>
        <taxon>Ecdysozoa</taxon>
        <taxon>Nematoda</taxon>
        <taxon>Chromadorea</taxon>
        <taxon>Rhabditida</taxon>
        <taxon>Rhabditina</taxon>
        <taxon>Rhabditomorpha</taxon>
        <taxon>Strongyloidea</taxon>
        <taxon>Metastrongylidae</taxon>
        <taxon>Parelaphostrongylus</taxon>
    </lineage>
</organism>
<proteinExistence type="predicted"/>
<dbReference type="EMBL" id="JAHQIW010005955">
    <property type="protein sequence ID" value="KAJ1367603.1"/>
    <property type="molecule type" value="Genomic_DNA"/>
</dbReference>
<name>A0AAD5R0X9_PARTN</name>
<protein>
    <submittedName>
        <fullName evidence="1">Uncharacterized protein</fullName>
    </submittedName>
</protein>
<gene>
    <name evidence="1" type="ORF">KIN20_028544</name>
</gene>
<evidence type="ECO:0000313" key="2">
    <source>
        <dbReference type="Proteomes" id="UP001196413"/>
    </source>
</evidence>
<keyword evidence="2" id="KW-1185">Reference proteome</keyword>
<reference evidence="1" key="1">
    <citation type="submission" date="2021-06" db="EMBL/GenBank/DDBJ databases">
        <title>Parelaphostrongylus tenuis whole genome reference sequence.</title>
        <authorList>
            <person name="Garwood T.J."/>
            <person name="Larsen P.A."/>
            <person name="Fountain-Jones N.M."/>
            <person name="Garbe J.R."/>
            <person name="Macchietto M.G."/>
            <person name="Kania S.A."/>
            <person name="Gerhold R.W."/>
            <person name="Richards J.E."/>
            <person name="Wolf T.M."/>
        </authorList>
    </citation>
    <scope>NUCLEOTIDE SEQUENCE</scope>
    <source>
        <strain evidence="1">MNPRO001-30</strain>
        <tissue evidence="1">Meninges</tissue>
    </source>
</reference>
<comment type="caution">
    <text evidence="1">The sequence shown here is derived from an EMBL/GenBank/DDBJ whole genome shotgun (WGS) entry which is preliminary data.</text>
</comment>
<dbReference type="Proteomes" id="UP001196413">
    <property type="component" value="Unassembled WGS sequence"/>
</dbReference>
<sequence length="57" mass="6768">MLHRPSMGLSPQWNILAADFDPTFDQAEEARQKLFDTKPKEWYFEKIRKLVSSNQAR</sequence>
<evidence type="ECO:0000313" key="1">
    <source>
        <dbReference type="EMBL" id="KAJ1367603.1"/>
    </source>
</evidence>
<accession>A0AAD5R0X9</accession>